<dbReference type="GO" id="GO:0004674">
    <property type="term" value="F:protein serine/threonine kinase activity"/>
    <property type="evidence" value="ECO:0007669"/>
    <property type="project" value="UniProtKB-KW"/>
</dbReference>
<dbReference type="Proteomes" id="UP000239415">
    <property type="component" value="Unassembled WGS sequence"/>
</dbReference>
<comment type="caution">
    <text evidence="4">The sequence shown here is derived from an EMBL/GenBank/DDBJ whole genome shotgun (WGS) entry which is preliminary data.</text>
</comment>
<evidence type="ECO:0000313" key="5">
    <source>
        <dbReference type="Proteomes" id="UP000239415"/>
    </source>
</evidence>
<feature type="domain" description="Histidine kinase/HSP90-like ATPase" evidence="3">
    <location>
        <begin position="20"/>
        <end position="120"/>
    </location>
</feature>
<dbReference type="CDD" id="cd16936">
    <property type="entry name" value="HATPase_RsbW-like"/>
    <property type="match status" value="1"/>
</dbReference>
<dbReference type="SUPFAM" id="SSF55874">
    <property type="entry name" value="ATPase domain of HSP90 chaperone/DNA topoisomerase II/histidine kinase"/>
    <property type="match status" value="1"/>
</dbReference>
<dbReference type="EMBL" id="PVMZ01000027">
    <property type="protein sequence ID" value="PRX12694.1"/>
    <property type="molecule type" value="Genomic_DNA"/>
</dbReference>
<keyword evidence="1" id="KW-0723">Serine/threonine-protein kinase</keyword>
<keyword evidence="5" id="KW-1185">Reference proteome</keyword>
<dbReference type="PANTHER" id="PTHR35526">
    <property type="entry name" value="ANTI-SIGMA-F FACTOR RSBW-RELATED"/>
    <property type="match status" value="1"/>
</dbReference>
<accession>A0A2T0JXG2</accession>
<dbReference type="AlphaFoldDB" id="A0A2T0JXG2"/>
<dbReference type="InterPro" id="IPR003594">
    <property type="entry name" value="HATPase_dom"/>
</dbReference>
<name>A0A2T0JXG2_9ACTN</name>
<protein>
    <submittedName>
        <fullName evidence="4">Anti-sigma regulatory factor (Ser/Thr protein kinase)</fullName>
    </submittedName>
</protein>
<evidence type="ECO:0000313" key="4">
    <source>
        <dbReference type="EMBL" id="PRX12694.1"/>
    </source>
</evidence>
<dbReference type="PANTHER" id="PTHR35526:SF3">
    <property type="entry name" value="ANTI-SIGMA-F FACTOR RSBW"/>
    <property type="match status" value="1"/>
</dbReference>
<feature type="compositionally biased region" description="Polar residues" evidence="2">
    <location>
        <begin position="130"/>
        <end position="141"/>
    </location>
</feature>
<dbReference type="InterPro" id="IPR050267">
    <property type="entry name" value="Anti-sigma-factor_SerPK"/>
</dbReference>
<keyword evidence="4" id="KW-0418">Kinase</keyword>
<feature type="region of interest" description="Disordered" evidence="2">
    <location>
        <begin position="121"/>
        <end position="141"/>
    </location>
</feature>
<sequence length="141" mass="14596">MSTLTAHFDLPLDGSAPGWARSTVTAVLGGWGLRDRAWLDDTAVVVSELVSNAVRHGGGEIVVAIESHAGQITVSVADGSSVIPRPRDPDGTGGLGLRIIDTLTDRWYVQSHEGGKRVCAELPPCPGNGTPATGTSRTEAA</sequence>
<evidence type="ECO:0000256" key="1">
    <source>
        <dbReference type="ARBA" id="ARBA00022527"/>
    </source>
</evidence>
<reference evidence="4 5" key="1">
    <citation type="submission" date="2018-03" db="EMBL/GenBank/DDBJ databases">
        <title>Genomic Encyclopedia of Archaeal and Bacterial Type Strains, Phase II (KMG-II): from individual species to whole genera.</title>
        <authorList>
            <person name="Goeker M."/>
        </authorList>
    </citation>
    <scope>NUCLEOTIDE SEQUENCE [LARGE SCALE GENOMIC DNA]</scope>
    <source>
        <strain evidence="4 5">DSM 43146</strain>
    </source>
</reference>
<evidence type="ECO:0000256" key="2">
    <source>
        <dbReference type="SAM" id="MobiDB-lite"/>
    </source>
</evidence>
<evidence type="ECO:0000259" key="3">
    <source>
        <dbReference type="Pfam" id="PF13581"/>
    </source>
</evidence>
<dbReference type="Pfam" id="PF13581">
    <property type="entry name" value="HATPase_c_2"/>
    <property type="match status" value="1"/>
</dbReference>
<dbReference type="OrthoDB" id="3527613at2"/>
<gene>
    <name evidence="4" type="ORF">CLV67_127117</name>
</gene>
<dbReference type="Gene3D" id="3.30.565.10">
    <property type="entry name" value="Histidine kinase-like ATPase, C-terminal domain"/>
    <property type="match status" value="1"/>
</dbReference>
<dbReference type="RefSeq" id="WP_106329530.1">
    <property type="nucleotide sequence ID" value="NZ_BOMO01000152.1"/>
</dbReference>
<keyword evidence="4" id="KW-0808">Transferase</keyword>
<proteinExistence type="predicted"/>
<dbReference type="InterPro" id="IPR036890">
    <property type="entry name" value="HATPase_C_sf"/>
</dbReference>
<organism evidence="4 5">
    <name type="scientific">Actinoplanes italicus</name>
    <dbReference type="NCBI Taxonomy" id="113567"/>
    <lineage>
        <taxon>Bacteria</taxon>
        <taxon>Bacillati</taxon>
        <taxon>Actinomycetota</taxon>
        <taxon>Actinomycetes</taxon>
        <taxon>Micromonosporales</taxon>
        <taxon>Micromonosporaceae</taxon>
        <taxon>Actinoplanes</taxon>
    </lineage>
</organism>